<sequence length="90" mass="10143">MAQALDYASWVKDLSYKEIESIVLNYLDKSLADAFAERVLTSLPEELNKEHSIVIMASELDASSERIVLVGDGEHRSWEDCRKYGFMSAG</sequence>
<organism evidence="1 2">
    <name type="scientific">Planococcus kocurii</name>
    <dbReference type="NCBI Taxonomy" id="1374"/>
    <lineage>
        <taxon>Bacteria</taxon>
        <taxon>Bacillati</taxon>
        <taxon>Bacillota</taxon>
        <taxon>Bacilli</taxon>
        <taxon>Bacillales</taxon>
        <taxon>Caryophanaceae</taxon>
        <taxon>Planococcus</taxon>
    </lineage>
</organism>
<reference evidence="1" key="1">
    <citation type="submission" date="2016-01" db="EMBL/GenBank/DDBJ databases">
        <title>Complete genome of Planococcus kocurri type strain.</title>
        <authorList>
            <person name="See-Too W.S."/>
        </authorList>
    </citation>
    <scope>NUCLEOTIDE SEQUENCE [LARGE SCALE GENOMIC DNA]</scope>
    <source>
        <strain evidence="1">ATCC 43650</strain>
    </source>
</reference>
<name>A0ABN4JZ28_9BACL</name>
<evidence type="ECO:0000313" key="2">
    <source>
        <dbReference type="Proteomes" id="UP000065533"/>
    </source>
</evidence>
<protein>
    <submittedName>
        <fullName evidence="1">Uncharacterized protein</fullName>
    </submittedName>
</protein>
<keyword evidence="2" id="KW-1185">Reference proteome</keyword>
<dbReference type="Proteomes" id="UP000065533">
    <property type="component" value="Chromosome"/>
</dbReference>
<dbReference type="EMBL" id="CP013661">
    <property type="protein sequence ID" value="ALS78630.1"/>
    <property type="molecule type" value="Genomic_DNA"/>
</dbReference>
<evidence type="ECO:0000313" key="1">
    <source>
        <dbReference type="EMBL" id="ALS78630.1"/>
    </source>
</evidence>
<dbReference type="RefSeq" id="WP_058385289.1">
    <property type="nucleotide sequence ID" value="NZ_CP013661.2"/>
</dbReference>
<accession>A0ABN4JZ28</accession>
<proteinExistence type="predicted"/>
<gene>
    <name evidence="1" type="ORF">AUO94_08130</name>
</gene>